<dbReference type="AlphaFoldDB" id="A0A1F8H3U2"/>
<protein>
    <submittedName>
        <fullName evidence="3">Uncharacterized protein</fullName>
    </submittedName>
</protein>
<gene>
    <name evidence="3" type="ORF">A3I92_00550</name>
</gene>
<evidence type="ECO:0000313" key="3">
    <source>
        <dbReference type="EMBL" id="OGN31519.1"/>
    </source>
</evidence>
<evidence type="ECO:0000256" key="2">
    <source>
        <dbReference type="SAM" id="Phobius"/>
    </source>
</evidence>
<proteinExistence type="predicted"/>
<dbReference type="Proteomes" id="UP000177676">
    <property type="component" value="Unassembled WGS sequence"/>
</dbReference>
<feature type="compositionally biased region" description="Polar residues" evidence="1">
    <location>
        <begin position="1"/>
        <end position="11"/>
    </location>
</feature>
<evidence type="ECO:0000256" key="1">
    <source>
        <dbReference type="SAM" id="MobiDB-lite"/>
    </source>
</evidence>
<evidence type="ECO:0000313" key="4">
    <source>
        <dbReference type="Proteomes" id="UP000177676"/>
    </source>
</evidence>
<keyword evidence="2" id="KW-1133">Transmembrane helix</keyword>
<name>A0A1F8H3U2_9BACT</name>
<reference evidence="3 4" key="1">
    <citation type="journal article" date="2016" name="Nat. Commun.">
        <title>Thousands of microbial genomes shed light on interconnected biogeochemical processes in an aquifer system.</title>
        <authorList>
            <person name="Anantharaman K."/>
            <person name="Brown C.T."/>
            <person name="Hug L.A."/>
            <person name="Sharon I."/>
            <person name="Castelle C.J."/>
            <person name="Probst A.J."/>
            <person name="Thomas B.C."/>
            <person name="Singh A."/>
            <person name="Wilkins M.J."/>
            <person name="Karaoz U."/>
            <person name="Brodie E.L."/>
            <person name="Williams K.H."/>
            <person name="Hubbard S.S."/>
            <person name="Banfield J.F."/>
        </authorList>
    </citation>
    <scope>NUCLEOTIDE SEQUENCE [LARGE SCALE GENOMIC DNA]</scope>
</reference>
<dbReference type="EMBL" id="MGKS01000034">
    <property type="protein sequence ID" value="OGN31519.1"/>
    <property type="molecule type" value="Genomic_DNA"/>
</dbReference>
<organism evidence="3 4">
    <name type="scientific">Candidatus Yanofskybacteria bacterium RIFCSPLOWO2_02_FULL_43_10b</name>
    <dbReference type="NCBI Taxonomy" id="1802704"/>
    <lineage>
        <taxon>Bacteria</taxon>
        <taxon>Candidatus Yanofskyibacteriota</taxon>
    </lineage>
</organism>
<feature type="region of interest" description="Disordered" evidence="1">
    <location>
        <begin position="1"/>
        <end position="20"/>
    </location>
</feature>
<comment type="caution">
    <text evidence="3">The sequence shown here is derived from an EMBL/GenBank/DDBJ whole genome shotgun (WGS) entry which is preliminary data.</text>
</comment>
<keyword evidence="2" id="KW-0812">Transmembrane</keyword>
<feature type="transmembrane region" description="Helical" evidence="2">
    <location>
        <begin position="20"/>
        <end position="41"/>
    </location>
</feature>
<sequence>MSDKITNVNSPPQQPKEGGGAGWAVAVIIIVAIILFFVFGLPRIRGENEGAGFTKNTHFSVRNL</sequence>
<accession>A0A1F8H3U2</accession>
<keyword evidence="2" id="KW-0472">Membrane</keyword>